<protein>
    <submittedName>
        <fullName evidence="3">Glycoside hydrolase family 15 protein</fullName>
    </submittedName>
</protein>
<keyword evidence="4" id="KW-1185">Reference proteome</keyword>
<dbReference type="InterPro" id="IPR014718">
    <property type="entry name" value="GH-type_carb-bd"/>
</dbReference>
<dbReference type="InterPro" id="IPR011613">
    <property type="entry name" value="GH15-like"/>
</dbReference>
<dbReference type="InterPro" id="IPR011013">
    <property type="entry name" value="Gal_mutarotase_sf_dom"/>
</dbReference>
<dbReference type="Proteomes" id="UP001634747">
    <property type="component" value="Unassembled WGS sequence"/>
</dbReference>
<dbReference type="RefSeq" id="WP_263411825.1">
    <property type="nucleotide sequence ID" value="NZ_BAABBH010000001.1"/>
</dbReference>
<evidence type="ECO:0000259" key="1">
    <source>
        <dbReference type="Pfam" id="PF00723"/>
    </source>
</evidence>
<feature type="domain" description="GH15-like" evidence="1">
    <location>
        <begin position="305"/>
        <end position="687"/>
    </location>
</feature>
<evidence type="ECO:0000313" key="4">
    <source>
        <dbReference type="Proteomes" id="UP001634747"/>
    </source>
</evidence>
<organism evidence="3 4">
    <name type="scientific">Terriglobus aquaticus</name>
    <dbReference type="NCBI Taxonomy" id="940139"/>
    <lineage>
        <taxon>Bacteria</taxon>
        <taxon>Pseudomonadati</taxon>
        <taxon>Acidobacteriota</taxon>
        <taxon>Terriglobia</taxon>
        <taxon>Terriglobales</taxon>
        <taxon>Acidobacteriaceae</taxon>
        <taxon>Terriglobus</taxon>
    </lineage>
</organism>
<dbReference type="EMBL" id="JBJYXY010000001">
    <property type="protein sequence ID" value="MFN2976709.1"/>
    <property type="molecule type" value="Genomic_DNA"/>
</dbReference>
<dbReference type="PANTHER" id="PTHR31616:SF0">
    <property type="entry name" value="GLUCAN 1,4-ALPHA-GLUCOSIDASE"/>
    <property type="match status" value="1"/>
</dbReference>
<dbReference type="Pfam" id="PF09137">
    <property type="entry name" value="Glucodextran_N"/>
    <property type="match status" value="1"/>
</dbReference>
<dbReference type="SUPFAM" id="SSF74650">
    <property type="entry name" value="Galactose mutarotase-like"/>
    <property type="match status" value="1"/>
</dbReference>
<gene>
    <name evidence="3" type="ORF">ACK2TP_13120</name>
</gene>
<accession>A0ABW9KLT1</accession>
<dbReference type="InterPro" id="IPR008928">
    <property type="entry name" value="6-hairpin_glycosidase_sf"/>
</dbReference>
<keyword evidence="3" id="KW-0378">Hydrolase</keyword>
<dbReference type="SUPFAM" id="SSF48208">
    <property type="entry name" value="Six-hairpin glycosidases"/>
    <property type="match status" value="1"/>
</dbReference>
<name>A0ABW9KLT1_9BACT</name>
<feature type="domain" description="Glucodextranase N-terminal" evidence="2">
    <location>
        <begin position="17"/>
        <end position="278"/>
    </location>
</feature>
<dbReference type="Pfam" id="PF00723">
    <property type="entry name" value="Glyco_hydro_15"/>
    <property type="match status" value="1"/>
</dbReference>
<evidence type="ECO:0000259" key="2">
    <source>
        <dbReference type="Pfam" id="PF09137"/>
    </source>
</evidence>
<dbReference type="PANTHER" id="PTHR31616">
    <property type="entry name" value="TREHALASE"/>
    <property type="match status" value="1"/>
</dbReference>
<dbReference type="InterPro" id="IPR012341">
    <property type="entry name" value="6hp_glycosidase-like_sf"/>
</dbReference>
<dbReference type="CDD" id="cd07430">
    <property type="entry name" value="GH15_N"/>
    <property type="match status" value="1"/>
</dbReference>
<dbReference type="Gene3D" id="2.70.98.10">
    <property type="match status" value="1"/>
</dbReference>
<dbReference type="InterPro" id="IPR015220">
    <property type="entry name" value="Glucodextranase_N"/>
</dbReference>
<dbReference type="Gene3D" id="1.50.10.10">
    <property type="match status" value="1"/>
</dbReference>
<reference evidence="3 4" key="1">
    <citation type="submission" date="2024-12" db="EMBL/GenBank/DDBJ databases">
        <authorList>
            <person name="Lee Y."/>
        </authorList>
    </citation>
    <scope>NUCLEOTIDE SEQUENCE [LARGE SCALE GENOMIC DNA]</scope>
    <source>
        <strain evidence="3 4">03SUJ4</strain>
    </source>
</reference>
<sequence length="811" mass="90822">MDALNALYKWLPDQGPATGGPGIMPRWTSSKKDSVSTAYSAASRVWFTISHGTLNEIYFPTIDRPQTRDMELLFTDGETFVHEEKRDFEYDFHYIDPDALAIRVVASDLGGRYTVTKDFISDPHHPVVLMRVRLDGDEEVLSRMKCYALLAPHLDGGGAGNSARAIEIAGQRALLAWKNNMHVTMGADVGFTRTSCGYAGTTDGFRDLKQNMQMDFQFGEALDGNLALTGEVDLSRTREFTIALAFGEGPHAALSGMMQSLSVPFDLHLKRFIEQWHRAASPERLGAASMDKGRLMRISHNVILAHEDKIFPGAFIASASIPWGNAKSDDDLGGYHLVWTRDMIQSATALLACGRTDTARRALVYLACTQRPDGSFAQNFWIDGTPYWTGIQLDEVAFPIMLAWRLWKVGGLGEFEVFPFVEQAAAFLVQYAPITQQERWEEAAGYSPSTLATVIAALLCAADIAQAHPAPELAKFLQSYADWIEEHLDEWTTTNDGVLLPEVKRHYVRINPPKPGEPFYNAEAGPGRYNIANRAPGEQFNFAANEIVDAGFLELVRYGIRRADDPLIVDSIKVVDHVLKIDTPYGPCWRRYNHDGYGQQKDGEPFVHYGQGRAWPILTGERAHYELAANGAYQPLIQAMERFSSFGGMLPEQVWDYKDMPAKGLFFGRSAGSAQPLVWAHAEYIKLLRSGVDGKVFDRISVVEERYGVRREERTWKSDVEFFKIARPLTEMAAGKRLQVLDREYFEVLWTVDGWATHQTTSASLIGYPGFAAELRLPDKFQGKLELTLHWPSSDRWVGHNFLIEVGAPLT</sequence>
<evidence type="ECO:0000313" key="3">
    <source>
        <dbReference type="EMBL" id="MFN2976709.1"/>
    </source>
</evidence>
<proteinExistence type="predicted"/>
<dbReference type="GO" id="GO:0016787">
    <property type="term" value="F:hydrolase activity"/>
    <property type="evidence" value="ECO:0007669"/>
    <property type="project" value="UniProtKB-KW"/>
</dbReference>
<comment type="caution">
    <text evidence="3">The sequence shown here is derived from an EMBL/GenBank/DDBJ whole genome shotgun (WGS) entry which is preliminary data.</text>
</comment>